<proteinExistence type="predicted"/>
<evidence type="ECO:0000313" key="3">
    <source>
        <dbReference type="Proteomes" id="UP000017670"/>
    </source>
</evidence>
<keyword evidence="1" id="KW-1133">Transmembrane helix</keyword>
<keyword evidence="3" id="KW-1185">Reference proteome</keyword>
<evidence type="ECO:0000313" key="2">
    <source>
        <dbReference type="EMBL" id="ENW02962.1"/>
    </source>
</evidence>
<reference evidence="2 3" key="1">
    <citation type="submission" date="2013-02" db="EMBL/GenBank/DDBJ databases">
        <title>The Genome Sequence of Acinetobacter beijerinckii CIP 110307.</title>
        <authorList>
            <consortium name="The Broad Institute Genome Sequencing Platform"/>
            <consortium name="The Broad Institute Genome Sequencing Center for Infectious Disease"/>
            <person name="Cerqueira G."/>
            <person name="Feldgarden M."/>
            <person name="Courvalin P."/>
            <person name="Perichon B."/>
            <person name="Grillot-Courvalin C."/>
            <person name="Clermont D."/>
            <person name="Rocha E."/>
            <person name="Yoon E.-J."/>
            <person name="Nemec A."/>
            <person name="Walker B."/>
            <person name="Young S.K."/>
            <person name="Zeng Q."/>
            <person name="Gargeya S."/>
            <person name="Fitzgerald M."/>
            <person name="Haas B."/>
            <person name="Abouelleil A."/>
            <person name="Alvarado L."/>
            <person name="Arachchi H.M."/>
            <person name="Berlin A.M."/>
            <person name="Chapman S.B."/>
            <person name="Dewar J."/>
            <person name="Goldberg J."/>
            <person name="Griggs A."/>
            <person name="Gujja S."/>
            <person name="Hansen M."/>
            <person name="Howarth C."/>
            <person name="Imamovic A."/>
            <person name="Larimer J."/>
            <person name="McCowan C."/>
            <person name="Murphy C."/>
            <person name="Neiman D."/>
            <person name="Pearson M."/>
            <person name="Priest M."/>
            <person name="Roberts A."/>
            <person name="Saif S."/>
            <person name="Shea T."/>
            <person name="Sisk P."/>
            <person name="Sykes S."/>
            <person name="Wortman J."/>
            <person name="Nusbaum C."/>
            <person name="Birren B."/>
        </authorList>
    </citation>
    <scope>NUCLEOTIDE SEQUENCE [LARGE SCALE GENOMIC DNA]</scope>
    <source>
        <strain evidence="2 3">CIP 110307</strain>
    </source>
</reference>
<accession>N9DYG6</accession>
<protein>
    <submittedName>
        <fullName evidence="2">Uncharacterized protein</fullName>
    </submittedName>
</protein>
<dbReference type="GeneID" id="29858282"/>
<organism evidence="2 3">
    <name type="scientific">Acinetobacter beijerinckii CIP 110307</name>
    <dbReference type="NCBI Taxonomy" id="1217648"/>
    <lineage>
        <taxon>Bacteria</taxon>
        <taxon>Pseudomonadati</taxon>
        <taxon>Pseudomonadota</taxon>
        <taxon>Gammaproteobacteria</taxon>
        <taxon>Moraxellales</taxon>
        <taxon>Moraxellaceae</taxon>
        <taxon>Acinetobacter</taxon>
    </lineage>
</organism>
<dbReference type="PATRIC" id="fig|1217648.3.peg.3279"/>
<name>N9DYG6_9GAMM</name>
<comment type="caution">
    <text evidence="2">The sequence shown here is derived from an EMBL/GenBank/DDBJ whole genome shotgun (WGS) entry which is preliminary data.</text>
</comment>
<feature type="transmembrane region" description="Helical" evidence="1">
    <location>
        <begin position="12"/>
        <end position="34"/>
    </location>
</feature>
<gene>
    <name evidence="2" type="ORF">F933_03368</name>
</gene>
<keyword evidence="1" id="KW-0472">Membrane</keyword>
<feature type="transmembrane region" description="Helical" evidence="1">
    <location>
        <begin position="40"/>
        <end position="65"/>
    </location>
</feature>
<dbReference type="RefSeq" id="WP_005063344.1">
    <property type="nucleotide sequence ID" value="NZ_KB849767.1"/>
</dbReference>
<keyword evidence="1" id="KW-0812">Transmembrane</keyword>
<sequence length="165" mass="18750">MISFLNFMYESSLYSTFVLFLLMLLLTSLVLLLLKKPLNFAFSFALPLTLISYLSMNAAPIPWILQDNVKHLLLQQAKDGVGSNAFVNSIVFPCSHTPSGFVRGYDYGNALESYDRDLKNHLDKTEVFKVLPKDNLNIDKALGLCEFAIQFNTLKFNEVRKNEKS</sequence>
<evidence type="ECO:0000256" key="1">
    <source>
        <dbReference type="SAM" id="Phobius"/>
    </source>
</evidence>
<dbReference type="Proteomes" id="UP000017670">
    <property type="component" value="Unassembled WGS sequence"/>
</dbReference>
<dbReference type="EMBL" id="APQL01000013">
    <property type="protein sequence ID" value="ENW02962.1"/>
    <property type="molecule type" value="Genomic_DNA"/>
</dbReference>
<dbReference type="HOGENOM" id="CLU_1607290_0_0_6"/>
<dbReference type="AlphaFoldDB" id="N9DYG6"/>